<sequence>MSASGRVSRRCKEGIMITGHIANTDPRHYPPAIAKAIACLTRYDLLTLAAGRYQDSETGWVMQVLDLHTVPAEENYPEAHRLHIDVQYLVTGEEVIGVATQPVDFAVHQPYDPERDIIFYQHVPHETQVRMLPGTFAVFFPQDIHRPNCAVSTPGPIRKVVVKIPTCDLA</sequence>
<dbReference type="SUPFAM" id="SSF51197">
    <property type="entry name" value="Clavaminate synthase-like"/>
    <property type="match status" value="1"/>
</dbReference>
<dbReference type="Proteomes" id="UP000006690">
    <property type="component" value="Chromosome"/>
</dbReference>
<gene>
    <name evidence="1" type="primary">yiaL</name>
    <name evidence="1" type="ordered locus">PAJ_3519</name>
</gene>
<evidence type="ECO:0000313" key="2">
    <source>
        <dbReference type="Proteomes" id="UP000006690"/>
    </source>
</evidence>
<dbReference type="PANTHER" id="PTHR34986">
    <property type="entry name" value="EVOLVED BETA-GALACTOSIDASE SUBUNIT BETA"/>
    <property type="match status" value="1"/>
</dbReference>
<accession>A0A0H3L6P0</accession>
<dbReference type="eggNOG" id="COG2731">
    <property type="taxonomic scope" value="Bacteria"/>
</dbReference>
<protein>
    <submittedName>
        <fullName evidence="1">Cytoplasmic protein YiaL</fullName>
    </submittedName>
</protein>
<dbReference type="InterPro" id="IPR004375">
    <property type="entry name" value="NanQ/TabA/YiaL"/>
</dbReference>
<dbReference type="InterPro" id="IPR037012">
    <property type="entry name" value="NanQ/TabA/YiaL_sf"/>
</dbReference>
<dbReference type="GO" id="GO:0005829">
    <property type="term" value="C:cytosol"/>
    <property type="evidence" value="ECO:0007669"/>
    <property type="project" value="TreeGrafter"/>
</dbReference>
<dbReference type="KEGG" id="paj:PAJ_3519"/>
<dbReference type="PATRIC" id="fig|932677.3.peg.4055"/>
<dbReference type="Pfam" id="PF04074">
    <property type="entry name" value="DUF386"/>
    <property type="match status" value="1"/>
</dbReference>
<organism evidence="1 2">
    <name type="scientific">Pantoea ananatis (strain AJ13355)</name>
    <dbReference type="NCBI Taxonomy" id="932677"/>
    <lineage>
        <taxon>Bacteria</taxon>
        <taxon>Pseudomonadati</taxon>
        <taxon>Pseudomonadota</taxon>
        <taxon>Gammaproteobacteria</taxon>
        <taxon>Enterobacterales</taxon>
        <taxon>Erwiniaceae</taxon>
        <taxon>Pantoea</taxon>
    </lineage>
</organism>
<dbReference type="HOGENOM" id="CLU_107139_3_0_6"/>
<dbReference type="AlphaFoldDB" id="A0A0H3L6P0"/>
<proteinExistence type="predicted"/>
<dbReference type="NCBIfam" id="TIGR00022">
    <property type="entry name" value="YhcH/YjgK/YiaL family protein"/>
    <property type="match status" value="1"/>
</dbReference>
<dbReference type="PANTHER" id="PTHR34986:SF1">
    <property type="entry name" value="PROTEIN YIAL"/>
    <property type="match status" value="1"/>
</dbReference>
<reference evidence="2" key="1">
    <citation type="journal article" date="2012" name="Appl. Microbiol. Biotechnol.">
        <title>The complete genome sequence of Pantoea ananatis AJ13355, an organism with great biotechnological potential.</title>
        <authorList>
            <person name="Hara Y."/>
            <person name="Kadotani N."/>
            <person name="Izui H."/>
            <person name="Katashkina J.I."/>
            <person name="Kuvaeva T.M."/>
            <person name="Andreeva I.G."/>
            <person name="Golubeva L.I."/>
            <person name="Malko D.B."/>
            <person name="Makeev V.J."/>
            <person name="Mashko S.V."/>
            <person name="Kozlov Y.I."/>
        </authorList>
    </citation>
    <scope>NUCLEOTIDE SEQUENCE [LARGE SCALE GENOMIC DNA]</scope>
    <source>
        <strain evidence="2">AJ13355</strain>
    </source>
</reference>
<name>A0A0H3L6P0_PANAA</name>
<dbReference type="EMBL" id="AP012032">
    <property type="protein sequence ID" value="BAK13598.1"/>
    <property type="molecule type" value="Genomic_DNA"/>
</dbReference>
<evidence type="ECO:0000313" key="1">
    <source>
        <dbReference type="EMBL" id="BAK13598.1"/>
    </source>
</evidence>
<dbReference type="Gene3D" id="2.60.120.370">
    <property type="entry name" value="YhcH/YjgK/YiaL"/>
    <property type="match status" value="1"/>
</dbReference>